<feature type="domain" description="Formyl transferase N-terminal" evidence="1">
    <location>
        <begin position="95"/>
        <end position="190"/>
    </location>
</feature>
<proteinExistence type="predicted"/>
<dbReference type="PANTHER" id="PTHR11138:SF5">
    <property type="entry name" value="METHIONYL-TRNA FORMYLTRANSFERASE, MITOCHONDRIAL"/>
    <property type="match status" value="1"/>
</dbReference>
<name>A0A222G7D7_9GAMM</name>
<dbReference type="Pfam" id="PF00551">
    <property type="entry name" value="Formyl_trans_N"/>
    <property type="match status" value="1"/>
</dbReference>
<sequence length="268" mass="29602">MNIVLLLNNDIASNLALNLLLPALRSHNITVFLSSKVGGNSTRPQALQDLAQFEQHDVYRALEQLPESTEKSLMFKTYTEINQYSDIKIESLNEINSAEGIEKIQSLSAGLIVSIRYGVILKKPIIGLAKHGVINLHSGKLPDYRGVMATFWALLNGDAQLSTSLHFIDDSTIDTGRVIANSTLTVQQEKSYLWHVLSLYIGGCQLILQAINILENGGELTTDIQTQAGDYFTFPSTEQLTAFTENCGVLYNKDEVVNLLTSIKKTTI</sequence>
<evidence type="ECO:0000313" key="2">
    <source>
        <dbReference type="EMBL" id="ASP47523.1"/>
    </source>
</evidence>
<dbReference type="InterPro" id="IPR002376">
    <property type="entry name" value="Formyl_transf_N"/>
</dbReference>
<dbReference type="Proteomes" id="UP000202259">
    <property type="component" value="Chromosome"/>
</dbReference>
<organism evidence="2 3">
    <name type="scientific">Cognaticolwellia beringensis</name>
    <dbReference type="NCBI Taxonomy" id="1967665"/>
    <lineage>
        <taxon>Bacteria</taxon>
        <taxon>Pseudomonadati</taxon>
        <taxon>Pseudomonadota</taxon>
        <taxon>Gammaproteobacteria</taxon>
        <taxon>Alteromonadales</taxon>
        <taxon>Colwelliaceae</taxon>
        <taxon>Cognaticolwellia</taxon>
    </lineage>
</organism>
<accession>A0A222G7D7</accession>
<dbReference type="AlphaFoldDB" id="A0A222G7D7"/>
<reference evidence="2 3" key="1">
    <citation type="submission" date="2017-08" db="EMBL/GenBank/DDBJ databases">
        <title>Complete genome of Colwellia sp. NB097-1, a psychrophile bacterium ioslated from Bering Sea.</title>
        <authorList>
            <person name="Chen X."/>
        </authorList>
    </citation>
    <scope>NUCLEOTIDE SEQUENCE [LARGE SCALE GENOMIC DNA]</scope>
    <source>
        <strain evidence="2 3">NB097-1</strain>
    </source>
</reference>
<dbReference type="InterPro" id="IPR036477">
    <property type="entry name" value="Formyl_transf_N_sf"/>
</dbReference>
<dbReference type="KEGG" id="cber:B5D82_07005"/>
<dbReference type="CDD" id="cd08653">
    <property type="entry name" value="FMT_core_like_3"/>
    <property type="match status" value="1"/>
</dbReference>
<dbReference type="SUPFAM" id="SSF53328">
    <property type="entry name" value="Formyltransferase"/>
    <property type="match status" value="1"/>
</dbReference>
<dbReference type="RefSeq" id="WP_081150236.1">
    <property type="nucleotide sequence ID" value="NZ_CP020465.1"/>
</dbReference>
<dbReference type="OrthoDB" id="467573at2"/>
<keyword evidence="3" id="KW-1185">Reference proteome</keyword>
<dbReference type="PANTHER" id="PTHR11138">
    <property type="entry name" value="METHIONYL-TRNA FORMYLTRANSFERASE"/>
    <property type="match status" value="1"/>
</dbReference>
<dbReference type="GO" id="GO:0004479">
    <property type="term" value="F:methionyl-tRNA formyltransferase activity"/>
    <property type="evidence" value="ECO:0007669"/>
    <property type="project" value="TreeGrafter"/>
</dbReference>
<dbReference type="GO" id="GO:0005829">
    <property type="term" value="C:cytosol"/>
    <property type="evidence" value="ECO:0007669"/>
    <property type="project" value="TreeGrafter"/>
</dbReference>
<evidence type="ECO:0000313" key="3">
    <source>
        <dbReference type="Proteomes" id="UP000202259"/>
    </source>
</evidence>
<protein>
    <recommendedName>
        <fullName evidence="1">Formyl transferase N-terminal domain-containing protein</fullName>
    </recommendedName>
</protein>
<evidence type="ECO:0000259" key="1">
    <source>
        <dbReference type="Pfam" id="PF00551"/>
    </source>
</evidence>
<dbReference type="EMBL" id="CP020465">
    <property type="protein sequence ID" value="ASP47523.1"/>
    <property type="molecule type" value="Genomic_DNA"/>
</dbReference>
<dbReference type="Gene3D" id="3.40.50.12230">
    <property type="match status" value="1"/>
</dbReference>
<gene>
    <name evidence="2" type="ORF">B5D82_07005</name>
</gene>